<dbReference type="PROSITE" id="PS50995">
    <property type="entry name" value="HTH_MARR_2"/>
    <property type="match status" value="1"/>
</dbReference>
<gene>
    <name evidence="5" type="ORF">BG53_10240</name>
</gene>
<evidence type="ECO:0000313" key="6">
    <source>
        <dbReference type="Proteomes" id="UP000053750"/>
    </source>
</evidence>
<sequence length="168" mass="18862">MNDDRNEPNTPDDNGPEAVTETELSNLEDAFRRLQRKLVAEWNKDNRHGLTHTQAGILIKLEHYGPQKASTLAEMLSVTSGAITGIADKLLELGFIVRDRDEIDRRVVQLGISESGRAVVGTIMAKRREILNRMFSGLSRSEIVELTAIYEHILRNMEQNEAKTHAGN</sequence>
<dbReference type="SMART" id="SM00347">
    <property type="entry name" value="HTH_MARR"/>
    <property type="match status" value="1"/>
</dbReference>
<dbReference type="SUPFAM" id="SSF46785">
    <property type="entry name" value="Winged helix' DNA-binding domain"/>
    <property type="match status" value="1"/>
</dbReference>
<dbReference type="PRINTS" id="PR00598">
    <property type="entry name" value="HTHMARR"/>
</dbReference>
<keyword evidence="2" id="KW-0238">DNA-binding</keyword>
<evidence type="ECO:0000256" key="2">
    <source>
        <dbReference type="ARBA" id="ARBA00023125"/>
    </source>
</evidence>
<dbReference type="InterPro" id="IPR036390">
    <property type="entry name" value="WH_DNA-bd_sf"/>
</dbReference>
<keyword evidence="6" id="KW-1185">Reference proteome</keyword>
<protein>
    <submittedName>
        <fullName evidence="5">Transcriptional regulator</fullName>
    </submittedName>
</protein>
<dbReference type="InterPro" id="IPR036388">
    <property type="entry name" value="WH-like_DNA-bd_sf"/>
</dbReference>
<dbReference type="Pfam" id="PF01047">
    <property type="entry name" value="MarR"/>
    <property type="match status" value="1"/>
</dbReference>
<dbReference type="GO" id="GO:0003700">
    <property type="term" value="F:DNA-binding transcription factor activity"/>
    <property type="evidence" value="ECO:0007669"/>
    <property type="project" value="InterPro"/>
</dbReference>
<dbReference type="OrthoDB" id="166070at2"/>
<dbReference type="PANTHER" id="PTHR42756">
    <property type="entry name" value="TRANSCRIPTIONAL REGULATOR, MARR"/>
    <property type="match status" value="1"/>
</dbReference>
<keyword evidence="1" id="KW-0805">Transcription regulation</keyword>
<dbReference type="GO" id="GO:0003677">
    <property type="term" value="F:DNA binding"/>
    <property type="evidence" value="ECO:0007669"/>
    <property type="project" value="UniProtKB-KW"/>
</dbReference>
<organism evidence="5 6">
    <name type="scientific">Paenibacillus darwinianus</name>
    <dbReference type="NCBI Taxonomy" id="1380763"/>
    <lineage>
        <taxon>Bacteria</taxon>
        <taxon>Bacillati</taxon>
        <taxon>Bacillota</taxon>
        <taxon>Bacilli</taxon>
        <taxon>Bacillales</taxon>
        <taxon>Paenibacillaceae</taxon>
        <taxon>Paenibacillus</taxon>
    </lineage>
</organism>
<dbReference type="RefSeq" id="WP_051588130.1">
    <property type="nucleotide sequence ID" value="NZ_KK082184.1"/>
</dbReference>
<evidence type="ECO:0000259" key="4">
    <source>
        <dbReference type="PROSITE" id="PS50995"/>
    </source>
</evidence>
<dbReference type="PANTHER" id="PTHR42756:SF1">
    <property type="entry name" value="TRANSCRIPTIONAL REPRESSOR OF EMRAB OPERON"/>
    <property type="match status" value="1"/>
</dbReference>
<evidence type="ECO:0000256" key="3">
    <source>
        <dbReference type="ARBA" id="ARBA00023163"/>
    </source>
</evidence>
<accession>A0A9W5RYM8</accession>
<keyword evidence="3" id="KW-0804">Transcription</keyword>
<dbReference type="Gene3D" id="1.10.10.10">
    <property type="entry name" value="Winged helix-like DNA-binding domain superfamily/Winged helix DNA-binding domain"/>
    <property type="match status" value="1"/>
</dbReference>
<dbReference type="Proteomes" id="UP000053750">
    <property type="component" value="Unassembled WGS sequence"/>
</dbReference>
<dbReference type="EMBL" id="JFHU01000258">
    <property type="protein sequence ID" value="EXX84841.1"/>
    <property type="molecule type" value="Genomic_DNA"/>
</dbReference>
<dbReference type="AlphaFoldDB" id="A0A9W5RYM8"/>
<dbReference type="InterPro" id="IPR000835">
    <property type="entry name" value="HTH_MarR-typ"/>
</dbReference>
<proteinExistence type="predicted"/>
<dbReference type="PROSITE" id="PS01117">
    <property type="entry name" value="HTH_MARR_1"/>
    <property type="match status" value="1"/>
</dbReference>
<comment type="caution">
    <text evidence="5">The sequence shown here is derived from an EMBL/GenBank/DDBJ whole genome shotgun (WGS) entry which is preliminary data.</text>
</comment>
<name>A0A9W5RYM8_9BACL</name>
<evidence type="ECO:0000256" key="1">
    <source>
        <dbReference type="ARBA" id="ARBA00023015"/>
    </source>
</evidence>
<reference evidence="5 6" key="1">
    <citation type="submission" date="2014-02" db="EMBL/GenBank/DDBJ databases">
        <title>Genome sequence of Paenibacillus darwinianus reveals adaptive mechanisms for survival in Antarctic soils.</title>
        <authorList>
            <person name="Dsouza M."/>
            <person name="Taylor M.W."/>
            <person name="Turner S.J."/>
            <person name="Aislabie J."/>
        </authorList>
    </citation>
    <scope>NUCLEOTIDE SEQUENCE [LARGE SCALE GENOMIC DNA]</scope>
    <source>
        <strain evidence="5 6">CE1</strain>
    </source>
</reference>
<dbReference type="InterPro" id="IPR023187">
    <property type="entry name" value="Tscrpt_reg_MarR-type_CS"/>
</dbReference>
<feature type="domain" description="HTH marR-type" evidence="4">
    <location>
        <begin position="24"/>
        <end position="155"/>
    </location>
</feature>
<evidence type="ECO:0000313" key="5">
    <source>
        <dbReference type="EMBL" id="EXX84841.1"/>
    </source>
</evidence>